<dbReference type="PROSITE" id="PS51318">
    <property type="entry name" value="TAT"/>
    <property type="match status" value="1"/>
</dbReference>
<organism evidence="4 5">
    <name type="scientific">Moraxella nasicaprae</name>
    <dbReference type="NCBI Taxonomy" id="2904122"/>
    <lineage>
        <taxon>Bacteria</taxon>
        <taxon>Pseudomonadati</taxon>
        <taxon>Pseudomonadota</taxon>
        <taxon>Gammaproteobacteria</taxon>
        <taxon>Moraxellales</taxon>
        <taxon>Moraxellaceae</taxon>
        <taxon>Moraxella</taxon>
    </lineage>
</organism>
<dbReference type="InterPro" id="IPR050272">
    <property type="entry name" value="Isochorismatase-like_hydrls"/>
</dbReference>
<dbReference type="InterPro" id="IPR000868">
    <property type="entry name" value="Isochorismatase-like_dom"/>
</dbReference>
<dbReference type="RefSeq" id="WP_263076801.1">
    <property type="nucleotide sequence ID" value="NZ_CP089977.1"/>
</dbReference>
<sequence>MSEQTFNPEQENIDTSRRSAIGAGAKIAMSAGVLGAMGLSSIANAATKPAAVQEPKKSPYAEPEQYGLERPGMKIDPKRVALVIVDPQNDFLSPNGVMWGVLKDSIIENNTVENIESLFKAAKAVDMPVIVSPHYYYPTDHQWEFMAPGENFMHKTNMFARKSAYSMDGFEGSGADFVERYKPYIFDGKTTICSPHKIFGPETSDVVLQLRKRKIDQVILAGMAANLCIESHLRELVEQGFEVTVVKDATAGPRIPEGDGYLAALVNFRLIANDLWTTEQAVKNMGA</sequence>
<gene>
    <name evidence="4" type="ORF">LU297_02285</name>
</gene>
<feature type="region of interest" description="Disordered" evidence="2">
    <location>
        <begin position="50"/>
        <end position="71"/>
    </location>
</feature>
<keyword evidence="5" id="KW-1185">Reference proteome</keyword>
<evidence type="ECO:0000256" key="1">
    <source>
        <dbReference type="ARBA" id="ARBA00022801"/>
    </source>
</evidence>
<dbReference type="InterPro" id="IPR036380">
    <property type="entry name" value="Isochorismatase-like_sf"/>
</dbReference>
<dbReference type="GO" id="GO:0016787">
    <property type="term" value="F:hydrolase activity"/>
    <property type="evidence" value="ECO:0007669"/>
    <property type="project" value="UniProtKB-KW"/>
</dbReference>
<dbReference type="PANTHER" id="PTHR43540">
    <property type="entry name" value="PEROXYUREIDOACRYLATE/UREIDOACRYLATE AMIDOHYDROLASE-RELATED"/>
    <property type="match status" value="1"/>
</dbReference>
<feature type="domain" description="Isochorismatase-like" evidence="3">
    <location>
        <begin position="81"/>
        <end position="279"/>
    </location>
</feature>
<reference evidence="4" key="1">
    <citation type="submission" date="2021-12" db="EMBL/GenBank/DDBJ databases">
        <title>taxonomy of Moraxella sp. ZY201224.</title>
        <authorList>
            <person name="Li F."/>
        </authorList>
    </citation>
    <scope>NUCLEOTIDE SEQUENCE</scope>
    <source>
        <strain evidence="4">ZY201224</strain>
    </source>
</reference>
<dbReference type="CDD" id="cd00431">
    <property type="entry name" value="cysteine_hydrolases"/>
    <property type="match status" value="1"/>
</dbReference>
<evidence type="ECO:0000313" key="5">
    <source>
        <dbReference type="Proteomes" id="UP001063782"/>
    </source>
</evidence>
<dbReference type="SUPFAM" id="SSF52499">
    <property type="entry name" value="Isochorismatase-like hydrolases"/>
    <property type="match status" value="1"/>
</dbReference>
<evidence type="ECO:0000313" key="4">
    <source>
        <dbReference type="EMBL" id="UXZ05300.1"/>
    </source>
</evidence>
<dbReference type="Proteomes" id="UP001063782">
    <property type="component" value="Chromosome"/>
</dbReference>
<keyword evidence="1 4" id="KW-0378">Hydrolase</keyword>
<dbReference type="EMBL" id="CP089977">
    <property type="protein sequence ID" value="UXZ05300.1"/>
    <property type="molecule type" value="Genomic_DNA"/>
</dbReference>
<evidence type="ECO:0000256" key="2">
    <source>
        <dbReference type="SAM" id="MobiDB-lite"/>
    </source>
</evidence>
<dbReference type="Pfam" id="PF00857">
    <property type="entry name" value="Isochorismatase"/>
    <property type="match status" value="1"/>
</dbReference>
<evidence type="ECO:0000259" key="3">
    <source>
        <dbReference type="Pfam" id="PF00857"/>
    </source>
</evidence>
<name>A0ABY6F5Z5_9GAMM</name>
<dbReference type="InterPro" id="IPR006311">
    <property type="entry name" value="TAT_signal"/>
</dbReference>
<accession>A0ABY6F5Z5</accession>
<protein>
    <submittedName>
        <fullName evidence="4">Cysteine hydrolase</fullName>
    </submittedName>
</protein>
<proteinExistence type="predicted"/>
<dbReference type="Gene3D" id="3.40.50.850">
    <property type="entry name" value="Isochorismatase-like"/>
    <property type="match status" value="1"/>
</dbReference>